<keyword evidence="19" id="KW-1185">Reference proteome</keyword>
<keyword evidence="9" id="KW-0406">Ion transport</keyword>
<keyword evidence="4" id="KW-1134">Transmembrane beta strand</keyword>
<proteinExistence type="inferred from homology"/>
<comment type="similarity">
    <text evidence="2">Belongs to the BexD/CtrA/VexA family.</text>
</comment>
<dbReference type="Pfam" id="PF02563">
    <property type="entry name" value="Poly_export"/>
    <property type="match status" value="1"/>
</dbReference>
<keyword evidence="3" id="KW-0813">Transport</keyword>
<dbReference type="InterPro" id="IPR003715">
    <property type="entry name" value="Poly_export_N"/>
</dbReference>
<dbReference type="InterPro" id="IPR054765">
    <property type="entry name" value="SLBB_dom"/>
</dbReference>
<dbReference type="InterPro" id="IPR049712">
    <property type="entry name" value="Poly_export"/>
</dbReference>
<keyword evidence="14" id="KW-0449">Lipoprotein</keyword>
<evidence type="ECO:0000256" key="13">
    <source>
        <dbReference type="ARBA" id="ARBA00023237"/>
    </source>
</evidence>
<dbReference type="InterPro" id="IPR019554">
    <property type="entry name" value="Soluble_ligand-bd"/>
</dbReference>
<dbReference type="Gene3D" id="3.10.560.10">
    <property type="entry name" value="Outer membrane lipoprotein wza domain like"/>
    <property type="match status" value="2"/>
</dbReference>
<keyword evidence="11" id="KW-0472">Membrane</keyword>
<evidence type="ECO:0000256" key="6">
    <source>
        <dbReference type="ARBA" id="ARBA00022692"/>
    </source>
</evidence>
<comment type="subcellular location">
    <subcellularLocation>
        <location evidence="1">Cell outer membrane</location>
        <topology evidence="1">Multi-pass membrane protein</topology>
    </subcellularLocation>
</comment>
<evidence type="ECO:0000256" key="11">
    <source>
        <dbReference type="ARBA" id="ARBA00023136"/>
    </source>
</evidence>
<evidence type="ECO:0000256" key="7">
    <source>
        <dbReference type="ARBA" id="ARBA00022729"/>
    </source>
</evidence>
<keyword evidence="7" id="KW-0732">Signal</keyword>
<feature type="domain" description="SLBB" evidence="17">
    <location>
        <begin position="273"/>
        <end position="369"/>
    </location>
</feature>
<name>A0ABT9A2B7_9SPHN</name>
<evidence type="ECO:0000256" key="5">
    <source>
        <dbReference type="ARBA" id="ARBA00022597"/>
    </source>
</evidence>
<evidence type="ECO:0000259" key="15">
    <source>
        <dbReference type="Pfam" id="PF02563"/>
    </source>
</evidence>
<dbReference type="Pfam" id="PF10531">
    <property type="entry name" value="SLBB"/>
    <property type="match status" value="1"/>
</dbReference>
<keyword evidence="10" id="KW-0626">Porin</keyword>
<evidence type="ECO:0000259" key="17">
    <source>
        <dbReference type="Pfam" id="PF22461"/>
    </source>
</evidence>
<dbReference type="Pfam" id="PF22461">
    <property type="entry name" value="SLBB_2"/>
    <property type="match status" value="1"/>
</dbReference>
<evidence type="ECO:0000256" key="14">
    <source>
        <dbReference type="ARBA" id="ARBA00023288"/>
    </source>
</evidence>
<evidence type="ECO:0000256" key="2">
    <source>
        <dbReference type="ARBA" id="ARBA00009450"/>
    </source>
</evidence>
<evidence type="ECO:0000256" key="12">
    <source>
        <dbReference type="ARBA" id="ARBA00023139"/>
    </source>
</evidence>
<keyword evidence="5" id="KW-0762">Sugar transport</keyword>
<evidence type="ECO:0000256" key="10">
    <source>
        <dbReference type="ARBA" id="ARBA00023114"/>
    </source>
</evidence>
<evidence type="ECO:0000313" key="18">
    <source>
        <dbReference type="EMBL" id="MDO7843693.1"/>
    </source>
</evidence>
<evidence type="ECO:0000313" key="19">
    <source>
        <dbReference type="Proteomes" id="UP001176468"/>
    </source>
</evidence>
<evidence type="ECO:0000256" key="1">
    <source>
        <dbReference type="ARBA" id="ARBA00004571"/>
    </source>
</evidence>
<dbReference type="EMBL" id="JAUQSZ010000011">
    <property type="protein sequence ID" value="MDO7843693.1"/>
    <property type="molecule type" value="Genomic_DNA"/>
</dbReference>
<protein>
    <submittedName>
        <fullName evidence="18">Polysaccharide biosynthesis/export family protein</fullName>
    </submittedName>
</protein>
<dbReference type="RefSeq" id="WP_304562154.1">
    <property type="nucleotide sequence ID" value="NZ_JAUQSZ010000011.1"/>
</dbReference>
<organism evidence="18 19">
    <name type="scientific">Sphingomonas immobilis</name>
    <dbReference type="NCBI Taxonomy" id="3063997"/>
    <lineage>
        <taxon>Bacteria</taxon>
        <taxon>Pseudomonadati</taxon>
        <taxon>Pseudomonadota</taxon>
        <taxon>Alphaproteobacteria</taxon>
        <taxon>Sphingomonadales</taxon>
        <taxon>Sphingomonadaceae</taxon>
        <taxon>Sphingomonas</taxon>
    </lineage>
</organism>
<keyword evidence="12" id="KW-0564">Palmitate</keyword>
<dbReference type="PANTHER" id="PTHR33619:SF3">
    <property type="entry name" value="POLYSACCHARIDE EXPORT PROTEIN GFCE-RELATED"/>
    <property type="match status" value="1"/>
</dbReference>
<keyword evidence="13" id="KW-0998">Cell outer membrane</keyword>
<feature type="domain" description="Soluble ligand binding" evidence="16">
    <location>
        <begin position="190"/>
        <end position="238"/>
    </location>
</feature>
<comment type="caution">
    <text evidence="18">The sequence shown here is derived from an EMBL/GenBank/DDBJ whole genome shotgun (WGS) entry which is preliminary data.</text>
</comment>
<gene>
    <name evidence="18" type="ORF">Q5H94_15270</name>
</gene>
<dbReference type="PANTHER" id="PTHR33619">
    <property type="entry name" value="POLYSACCHARIDE EXPORT PROTEIN GFCE-RELATED"/>
    <property type="match status" value="1"/>
</dbReference>
<evidence type="ECO:0000256" key="3">
    <source>
        <dbReference type="ARBA" id="ARBA00022448"/>
    </source>
</evidence>
<sequence length="399" mass="42007">MIFNGTSGTGLRRRVRVRGWQAGVVSAIVLSGCSSMGASGPSTGAIVKTPQHDARVRAVTLSAAVVRSVVAAESRDTFASKLGNFEQRHGLIGAGDVLDISIWESPPAVLFSNAAISSVQAGASSVAQGATFPSQMVDADGAISIPFAGRVRAVGRAPAEVARSIQSRLEGKAHSPQVLVRIGQNQGGGVTVVGDVVNSRNVPLTTRNERLLDVLADAGGVRQPVDKILIQVTRGDTVVTRPLGAIIRDPRENVPLMSHDVVTALFQPYSFQALGALGSNAEVPFEGTGISLAQAIARVGGLQDNRANIKGVFIFRFEDPAALPPELRLGAPLTPEGKVPVIYRVDMSDPSTFFAMQTFPMRDKDIVYVSNAPIADFQKFTNLVSQMAFSVVGLVTTIS</sequence>
<evidence type="ECO:0000259" key="16">
    <source>
        <dbReference type="Pfam" id="PF10531"/>
    </source>
</evidence>
<evidence type="ECO:0000256" key="8">
    <source>
        <dbReference type="ARBA" id="ARBA00023047"/>
    </source>
</evidence>
<feature type="domain" description="Polysaccharide export protein N-terminal" evidence="15">
    <location>
        <begin position="91"/>
        <end position="182"/>
    </location>
</feature>
<reference evidence="18" key="1">
    <citation type="submission" date="2023-07" db="EMBL/GenBank/DDBJ databases">
        <authorList>
            <person name="Kim M.K."/>
        </authorList>
    </citation>
    <scope>NUCLEOTIDE SEQUENCE</scope>
    <source>
        <strain evidence="18">CA1-15</strain>
    </source>
</reference>
<dbReference type="Gene3D" id="3.30.1950.10">
    <property type="entry name" value="wza like domain"/>
    <property type="match status" value="1"/>
</dbReference>
<keyword evidence="6" id="KW-0812">Transmembrane</keyword>
<keyword evidence="8" id="KW-0625">Polysaccharide transport</keyword>
<evidence type="ECO:0000256" key="4">
    <source>
        <dbReference type="ARBA" id="ARBA00022452"/>
    </source>
</evidence>
<dbReference type="Proteomes" id="UP001176468">
    <property type="component" value="Unassembled WGS sequence"/>
</dbReference>
<evidence type="ECO:0000256" key="9">
    <source>
        <dbReference type="ARBA" id="ARBA00023065"/>
    </source>
</evidence>
<accession>A0ABT9A2B7</accession>